<dbReference type="GO" id="GO:0006788">
    <property type="term" value="P:heme oxidation"/>
    <property type="evidence" value="ECO:0007669"/>
    <property type="project" value="InterPro"/>
</dbReference>
<dbReference type="Gene3D" id="1.20.910.10">
    <property type="entry name" value="Heme oxygenase-like"/>
    <property type="match status" value="1"/>
</dbReference>
<dbReference type="Pfam" id="PF01126">
    <property type="entry name" value="Heme_oxygenase"/>
    <property type="match status" value="1"/>
</dbReference>
<organism evidence="1 2">
    <name type="scientific">Deinococcus deserti (strain DSM 17065 / CIP 109153 / LMG 22923 / VCD115)</name>
    <dbReference type="NCBI Taxonomy" id="546414"/>
    <lineage>
        <taxon>Bacteria</taxon>
        <taxon>Thermotogati</taxon>
        <taxon>Deinococcota</taxon>
        <taxon>Deinococci</taxon>
        <taxon>Deinococcales</taxon>
        <taxon>Deinococcaceae</taxon>
        <taxon>Deinococcus</taxon>
    </lineage>
</organism>
<keyword evidence="2" id="KW-1185">Reference proteome</keyword>
<dbReference type="CDD" id="cd19166">
    <property type="entry name" value="HemeO-bac"/>
    <property type="match status" value="1"/>
</dbReference>
<dbReference type="InterPro" id="IPR016084">
    <property type="entry name" value="Haem_Oase-like_multi-hlx"/>
</dbReference>
<evidence type="ECO:0000313" key="1">
    <source>
        <dbReference type="EMBL" id="ACO47780.1"/>
    </source>
</evidence>
<dbReference type="OrthoDB" id="114943at2"/>
<reference evidence="1 2" key="1">
    <citation type="journal article" date="2009" name="PLoS Genet.">
        <title>Alliance of proteomics and genomics to unravel the specificities of Sahara bacterium Deinococcus deserti.</title>
        <authorList>
            <person name="de Groot A."/>
            <person name="Dulermo R."/>
            <person name="Ortet P."/>
            <person name="Blanchard L."/>
            <person name="Guerin P."/>
            <person name="Fernandez B."/>
            <person name="Vacherie B."/>
            <person name="Dossat C."/>
            <person name="Jolivet E."/>
            <person name="Siguier P."/>
            <person name="Chandler M."/>
            <person name="Barakat M."/>
            <person name="Dedieu A."/>
            <person name="Barbe V."/>
            <person name="Heulin T."/>
            <person name="Sommer S."/>
            <person name="Achouak W."/>
            <person name="Armengaud J."/>
        </authorList>
    </citation>
    <scope>NUCLEOTIDE SEQUENCE [LARGE SCALE GENOMIC DNA]</scope>
    <source>
        <strain evidence="2">DSM 17065 / CIP 109153 / LMG 22923 / VCD115</strain>
        <plasmid evidence="2">pDeide2</plasmid>
    </source>
</reference>
<evidence type="ECO:0000313" key="2">
    <source>
        <dbReference type="Proteomes" id="UP000002208"/>
    </source>
</evidence>
<dbReference type="Proteomes" id="UP000002208">
    <property type="component" value="Plasmid 2"/>
</dbReference>
<name>C1D2Z1_DEIDV</name>
<dbReference type="HOGENOM" id="CLU_085041_3_0_0"/>
<dbReference type="AlphaFoldDB" id="C1D2Z1"/>
<geneLocation type="plasmid" evidence="2">
    <name>pDeide2</name>
</geneLocation>
<gene>
    <name evidence="1" type="ordered locus">Deide_2p01140</name>
</gene>
<sequence>MIMSRLKHSTLEQHHEVEALMPVLQPDLTVSAYARLLTQVYSVVQPLEAGLQSLPLPEAFDLPARLKTPLLIQDLDAVSEPRPAPLPPLLPEGVPEALGVLYVLEGSTLGGQVIGRHLNRALGLTPGTGGAYFHAYGARTGAMWKAFAQAMNQSVASHEEDRVVDGARVAFGAFQRVLQGMPA</sequence>
<dbReference type="InterPro" id="IPR016053">
    <property type="entry name" value="Haem_Oase-like"/>
</dbReference>
<protein>
    <submittedName>
        <fullName evidence="1">Putative heme oxygenase</fullName>
    </submittedName>
</protein>
<dbReference type="SUPFAM" id="SSF48613">
    <property type="entry name" value="Heme oxygenase-like"/>
    <property type="match status" value="1"/>
</dbReference>
<dbReference type="EMBL" id="CP001116">
    <property type="protein sequence ID" value="ACO47780.1"/>
    <property type="molecule type" value="Genomic_DNA"/>
</dbReference>
<dbReference type="GO" id="GO:0004392">
    <property type="term" value="F:heme oxygenase (decyclizing) activity"/>
    <property type="evidence" value="ECO:0007669"/>
    <property type="project" value="InterPro"/>
</dbReference>
<keyword evidence="1" id="KW-0614">Plasmid</keyword>
<proteinExistence type="predicted"/>
<dbReference type="KEGG" id="ddr:Deide_2p01140"/>
<accession>C1D2Z1</accession>